<name>A0ABY7ZH29_9ACTN</name>
<dbReference type="EMBL" id="CP118615">
    <property type="protein sequence ID" value="WDZ82294.1"/>
    <property type="molecule type" value="Genomic_DNA"/>
</dbReference>
<organism evidence="2 3">
    <name type="scientific">Micromonospora cathayae</name>
    <dbReference type="NCBI Taxonomy" id="3028804"/>
    <lineage>
        <taxon>Bacteria</taxon>
        <taxon>Bacillati</taxon>
        <taxon>Actinomycetota</taxon>
        <taxon>Actinomycetes</taxon>
        <taxon>Micromonosporales</taxon>
        <taxon>Micromonosporaceae</taxon>
        <taxon>Micromonospora</taxon>
    </lineage>
</organism>
<dbReference type="RefSeq" id="WP_275028511.1">
    <property type="nucleotide sequence ID" value="NZ_CP118615.1"/>
</dbReference>
<evidence type="ECO:0000313" key="2">
    <source>
        <dbReference type="EMBL" id="WDZ82294.1"/>
    </source>
</evidence>
<keyword evidence="3" id="KW-1185">Reference proteome</keyword>
<reference evidence="2 3" key="1">
    <citation type="submission" date="2023-02" db="EMBL/GenBank/DDBJ databases">
        <authorList>
            <person name="Mo P."/>
        </authorList>
    </citation>
    <scope>NUCLEOTIDE SEQUENCE [LARGE SCALE GENOMIC DNA]</scope>
    <source>
        <strain evidence="2 3">HUAS 3</strain>
    </source>
</reference>
<feature type="region of interest" description="Disordered" evidence="1">
    <location>
        <begin position="1"/>
        <end position="31"/>
    </location>
</feature>
<dbReference type="InterPro" id="IPR002347">
    <property type="entry name" value="SDR_fam"/>
</dbReference>
<dbReference type="InterPro" id="IPR036291">
    <property type="entry name" value="NAD(P)-bd_dom_sf"/>
</dbReference>
<dbReference type="PANTHER" id="PTHR44147:SF2">
    <property type="entry name" value="DEHYDROGENASE_REDUCTASE SDR FAMILY MEMBER 1"/>
    <property type="match status" value="1"/>
</dbReference>
<dbReference type="Pfam" id="PF00106">
    <property type="entry name" value="adh_short"/>
    <property type="match status" value="1"/>
</dbReference>
<dbReference type="Proteomes" id="UP001219605">
    <property type="component" value="Chromosome"/>
</dbReference>
<dbReference type="PRINTS" id="PR00081">
    <property type="entry name" value="GDHRDH"/>
</dbReference>
<accession>A0ABY7ZH29</accession>
<proteinExistence type="predicted"/>
<dbReference type="Gene3D" id="3.40.50.720">
    <property type="entry name" value="NAD(P)-binding Rossmann-like Domain"/>
    <property type="match status" value="1"/>
</dbReference>
<dbReference type="PANTHER" id="PTHR44147">
    <property type="entry name" value="DEHYDROGENASE/REDUCTASE SDR FAMILY MEMBER 1"/>
    <property type="match status" value="1"/>
</dbReference>
<evidence type="ECO:0000313" key="3">
    <source>
        <dbReference type="Proteomes" id="UP001219605"/>
    </source>
</evidence>
<gene>
    <name evidence="2" type="ORF">PVK37_17495</name>
</gene>
<protein>
    <submittedName>
        <fullName evidence="2">SDR family NAD(P)-dependent oxidoreductase</fullName>
    </submittedName>
</protein>
<dbReference type="SUPFAM" id="SSF51735">
    <property type="entry name" value="NAD(P)-binding Rossmann-fold domains"/>
    <property type="match status" value="1"/>
</dbReference>
<sequence>MPDAAENATPPTTADPVSAAGTDPVSADGRWESPALAGSVALVTGGSRGVGRGIALALGDAGATVYVTGRSTRAEGSTEGLPGTVDETADEVTKRGGQGIAMRCDHHDDAQVAALFERIAAEQDGRLDLLVNNAWSGYERSFEARFDAPFWRQPMWRYDAYAASVRAQFTASRHAVELMLPRDTGLIVTISYTDGDTYLGQAAYDMFKAASDRLSRAMAGDLRKTQIASIGLHPGFVRTERVEAAWSALGSGPAAVVHSAEYVGRAVAHLLADPAVRADSGQVLAVGDLAERYDFSDVDGRRPPAFRLEGMMSLATRMERLNRVIAAQQKG</sequence>
<evidence type="ECO:0000256" key="1">
    <source>
        <dbReference type="SAM" id="MobiDB-lite"/>
    </source>
</evidence>